<dbReference type="RefSeq" id="XP_020078122.1">
    <property type="nucleotide sequence ID" value="XM_020218346.1"/>
</dbReference>
<evidence type="ECO:0000313" key="1">
    <source>
        <dbReference type="EMBL" id="ODV69055.1"/>
    </source>
</evidence>
<dbReference type="EMBL" id="KV454539">
    <property type="protein sequence ID" value="ODV69055.1"/>
    <property type="molecule type" value="Genomic_DNA"/>
</dbReference>
<reference evidence="2" key="1">
    <citation type="submission" date="2016-05" db="EMBL/GenBank/DDBJ databases">
        <title>Comparative genomics of biotechnologically important yeasts.</title>
        <authorList>
            <consortium name="DOE Joint Genome Institute"/>
            <person name="Riley R."/>
            <person name="Haridas S."/>
            <person name="Wolfe K.H."/>
            <person name="Lopes M.R."/>
            <person name="Hittinger C.T."/>
            <person name="Goker M."/>
            <person name="Salamov A."/>
            <person name="Wisecaver J."/>
            <person name="Long T.M."/>
            <person name="Aerts A.L."/>
            <person name="Barry K."/>
            <person name="Choi C."/>
            <person name="Clum A."/>
            <person name="Coughlan A.Y."/>
            <person name="Deshpande S."/>
            <person name="Douglass A.P."/>
            <person name="Hanson S.J."/>
            <person name="Klenk H.-P."/>
            <person name="Labutti K."/>
            <person name="Lapidus A."/>
            <person name="Lindquist E."/>
            <person name="Lipzen A."/>
            <person name="Meier-Kolthoff J.P."/>
            <person name="Ohm R.A."/>
            <person name="Otillar R.P."/>
            <person name="Pangilinan J."/>
            <person name="Peng Y."/>
            <person name="Rokas A."/>
            <person name="Rosa C.A."/>
            <person name="Scheuner C."/>
            <person name="Sibirny A.A."/>
            <person name="Slot J.C."/>
            <person name="Stielow J.B."/>
            <person name="Sun H."/>
            <person name="Kurtzman C.P."/>
            <person name="Blackwell M."/>
            <person name="Grigoriev I.V."/>
            <person name="Jeffries T.W."/>
        </authorList>
    </citation>
    <scope>NUCLEOTIDE SEQUENCE [LARGE SCALE GENOMIC DNA]</scope>
    <source>
        <strain evidence="2">NRRL Y-1933</strain>
    </source>
</reference>
<dbReference type="AlphaFoldDB" id="A0A1E4RPP2"/>
<dbReference type="GeneID" id="30992896"/>
<name>A0A1E4RPP2_9ASCO</name>
<accession>A0A1E4RPP2</accession>
<keyword evidence="2" id="KW-1185">Reference proteome</keyword>
<feature type="non-terminal residue" evidence="1">
    <location>
        <position position="1"/>
    </location>
</feature>
<dbReference type="Proteomes" id="UP000095085">
    <property type="component" value="Unassembled WGS sequence"/>
</dbReference>
<dbReference type="OrthoDB" id="4076777at2759"/>
<evidence type="ECO:0000313" key="2">
    <source>
        <dbReference type="Proteomes" id="UP000095085"/>
    </source>
</evidence>
<protein>
    <submittedName>
        <fullName evidence="1">Uncharacterized protein</fullName>
    </submittedName>
</protein>
<sequence>NENLQQAYETIAYMTTDDLMIQQHLDEDSPFNSFESSHYLDRKQVIRNLPNEIDIFDTPIEKIEKIYENLSKLDNDKSVQLKYFKRYLKNYDDPIIQLLQQFNKINDKFKLLRRNEVDNLALAPNAFLYKENLCNNPYNVLGFDRSITGIPLRTGKHKLTDHCYPQEFIEDLQMFRKKLPLNKRDLNFIELEDNSVTFDPSKLQKKISKNELNKFLSSIYKELEFPKFAISINDISNYHNLESNSTYLINEIEYELLQFKKSLQKEIEIFMASNGKKILLLTPQDLKVNQFRLGESESRETTLNNSLMIINYNFKNFNLIPGFGMLLTSRRHYNYMYRHLFKIFLINLEDQIDTLYRVKYYNQSKMKHFMNSVKLKIKDIINKKLMKIVLDKKIPSMNSLDALLHKSNANTAFKRIWWVNNHYRNTFAPQRPGSKDKKSSFHINHQDFNEYMKLQQDKRLNYNGEVVLKNVRSSKH</sequence>
<gene>
    <name evidence="1" type="ORF">HYPBUDRAFT_104478</name>
</gene>
<proteinExistence type="predicted"/>
<organism evidence="1 2">
    <name type="scientific">Hyphopichia burtonii NRRL Y-1933</name>
    <dbReference type="NCBI Taxonomy" id="984485"/>
    <lineage>
        <taxon>Eukaryota</taxon>
        <taxon>Fungi</taxon>
        <taxon>Dikarya</taxon>
        <taxon>Ascomycota</taxon>
        <taxon>Saccharomycotina</taxon>
        <taxon>Pichiomycetes</taxon>
        <taxon>Debaryomycetaceae</taxon>
        <taxon>Hyphopichia</taxon>
    </lineage>
</organism>